<sequence>MNEGKLYNGQRISMVTNNTKLFAGTGPEDLATEQIGVFQQDGKTRFKGTRTPVKNKGRKFKIMQGFPNRYSALTSRAQLPSFPHQTVEFKAEQIVGWNGIAAKPFTKEPMVAVGYDGSDAAKTLSVKKGESVQFHLHLTGSPIHKLTNQRGWLHQEFNIEPDCLGDAEPGTQQACAKIQKAFLDQFERKTFGTIPLKTLVKATGVSTCDTPPSGLVQFSEYSIDVTDTGSEAALGRVQAQYPGKVVTRKSYADQISTYLVQTPSGAGNAPAQLSVSKNPVLPNCSTCPSGYTLVAQGSVFEVTVPNDTTPADQPGQISKTKIGGQPEEAVFQYVMPAAQDPAQFETNIKAGTGTASAEVKFQGLQRGLCTPPAAQTLSWTATGKTFSKAPADYTITLQDTTCGTSRLVELQARYGSGVSEDVDGQCTRRYKLTTYSDAVFDDSCGLERYKFVAPDAYDSIPWVPVVLTGSGTTGCSCGIILEGARFIRPVNEVTFPLIGYDRRDLEPVQIRVSAFSHDYTGPVCQTTSVPFTILQNSDYPVGFGRDVIETERDSLGYFLKEYTYHPIVRELYGDRFIAKPELYYDEYQLTVNTKSNNMGFFGETGFKIMYRFFFPVGQGKEFEAAINSLVASVDSDLSLVTL</sequence>
<reference evidence="1 2" key="1">
    <citation type="submission" date="2018-03" db="EMBL/GenBank/DDBJ databases">
        <title>Genomic Encyclopedia of Archaeal and Bacterial Type Strains, Phase II (KMG-II): from individual species to whole genera.</title>
        <authorList>
            <person name="Goeker M."/>
        </authorList>
    </citation>
    <scope>NUCLEOTIDE SEQUENCE [LARGE SCALE GENOMIC DNA]</scope>
    <source>
        <strain evidence="1 2">DSM 28354</strain>
    </source>
</reference>
<gene>
    <name evidence="1" type="ORF">CLV58_109165</name>
</gene>
<name>A0A2T0SYE7_9BACT</name>
<dbReference type="RefSeq" id="WP_106138169.1">
    <property type="nucleotide sequence ID" value="NZ_PVTE01000009.1"/>
</dbReference>
<organism evidence="1 2">
    <name type="scientific">Spirosoma oryzae</name>
    <dbReference type="NCBI Taxonomy" id="1469603"/>
    <lineage>
        <taxon>Bacteria</taxon>
        <taxon>Pseudomonadati</taxon>
        <taxon>Bacteroidota</taxon>
        <taxon>Cytophagia</taxon>
        <taxon>Cytophagales</taxon>
        <taxon>Cytophagaceae</taxon>
        <taxon>Spirosoma</taxon>
    </lineage>
</organism>
<dbReference type="EMBL" id="PVTE01000009">
    <property type="protein sequence ID" value="PRY38438.1"/>
    <property type="molecule type" value="Genomic_DNA"/>
</dbReference>
<keyword evidence="2" id="KW-1185">Reference proteome</keyword>
<evidence type="ECO:0000313" key="1">
    <source>
        <dbReference type="EMBL" id="PRY38438.1"/>
    </source>
</evidence>
<protein>
    <submittedName>
        <fullName evidence="1">Uncharacterized protein</fullName>
    </submittedName>
</protein>
<proteinExistence type="predicted"/>
<accession>A0A2T0SYE7</accession>
<evidence type="ECO:0000313" key="2">
    <source>
        <dbReference type="Proteomes" id="UP000238375"/>
    </source>
</evidence>
<dbReference type="Proteomes" id="UP000238375">
    <property type="component" value="Unassembled WGS sequence"/>
</dbReference>
<comment type="caution">
    <text evidence="1">The sequence shown here is derived from an EMBL/GenBank/DDBJ whole genome shotgun (WGS) entry which is preliminary data.</text>
</comment>
<dbReference type="AlphaFoldDB" id="A0A2T0SYE7"/>